<dbReference type="Proteomes" id="UP000263993">
    <property type="component" value="Unassembled WGS sequence"/>
</dbReference>
<organism evidence="6 7">
    <name type="scientific">Undibacter mobilis</name>
    <dbReference type="NCBI Taxonomy" id="2292256"/>
    <lineage>
        <taxon>Bacteria</taxon>
        <taxon>Pseudomonadati</taxon>
        <taxon>Pseudomonadota</taxon>
        <taxon>Alphaproteobacteria</taxon>
        <taxon>Hyphomicrobiales</taxon>
        <taxon>Nitrobacteraceae</taxon>
        <taxon>Undibacter</taxon>
    </lineage>
</organism>
<sequence length="152" mass="16751">MTVQNTQEGTISIPGTLHVAEDCRAVSEVLARVGDKWTVLVVSTLGDGPRRFNELRRALGSISQRMLTLTLRGLERDGLVSRTVFPTIPPRVDYELTALGRSLLEPVLGLGLWARQNRSAIQQARERFDANVTPRPAATMPSGRHLTPALDR</sequence>
<evidence type="ECO:0000256" key="1">
    <source>
        <dbReference type="ARBA" id="ARBA00023015"/>
    </source>
</evidence>
<dbReference type="InterPro" id="IPR002577">
    <property type="entry name" value="HTH_HxlR"/>
</dbReference>
<evidence type="ECO:0000313" key="7">
    <source>
        <dbReference type="Proteomes" id="UP000263993"/>
    </source>
</evidence>
<keyword evidence="7" id="KW-1185">Reference proteome</keyword>
<evidence type="ECO:0000313" key="6">
    <source>
        <dbReference type="EMBL" id="RDV02163.1"/>
    </source>
</evidence>
<dbReference type="PANTHER" id="PTHR33204:SF39">
    <property type="entry name" value="TRANSCRIPTIONAL REGULATORY PROTEIN"/>
    <property type="match status" value="1"/>
</dbReference>
<accession>A0A371B3Z0</accession>
<dbReference type="InterPro" id="IPR036390">
    <property type="entry name" value="WH_DNA-bd_sf"/>
</dbReference>
<dbReference type="RefSeq" id="WP_115518285.1">
    <property type="nucleotide sequence ID" value="NZ_QRGO01000002.1"/>
</dbReference>
<feature type="region of interest" description="Disordered" evidence="4">
    <location>
        <begin position="133"/>
        <end position="152"/>
    </location>
</feature>
<dbReference type="PANTHER" id="PTHR33204">
    <property type="entry name" value="TRANSCRIPTIONAL REGULATOR, MARR FAMILY"/>
    <property type="match status" value="1"/>
</dbReference>
<dbReference type="InterPro" id="IPR036388">
    <property type="entry name" value="WH-like_DNA-bd_sf"/>
</dbReference>
<dbReference type="Pfam" id="PF01638">
    <property type="entry name" value="HxlR"/>
    <property type="match status" value="1"/>
</dbReference>
<dbReference type="SUPFAM" id="SSF46785">
    <property type="entry name" value="Winged helix' DNA-binding domain"/>
    <property type="match status" value="1"/>
</dbReference>
<keyword evidence="1" id="KW-0805">Transcription regulation</keyword>
<reference evidence="7" key="1">
    <citation type="submission" date="2018-08" db="EMBL/GenBank/DDBJ databases">
        <authorList>
            <person name="Kim S.-J."/>
            <person name="Jung G.-Y."/>
        </authorList>
    </citation>
    <scope>NUCLEOTIDE SEQUENCE [LARGE SCALE GENOMIC DNA]</scope>
    <source>
        <strain evidence="7">GY_H</strain>
    </source>
</reference>
<dbReference type="EMBL" id="QRGO01000002">
    <property type="protein sequence ID" value="RDV02163.1"/>
    <property type="molecule type" value="Genomic_DNA"/>
</dbReference>
<evidence type="ECO:0000259" key="5">
    <source>
        <dbReference type="PROSITE" id="PS51118"/>
    </source>
</evidence>
<dbReference type="OrthoDB" id="9800350at2"/>
<keyword evidence="2" id="KW-0238">DNA-binding</keyword>
<name>A0A371B3Z0_9BRAD</name>
<evidence type="ECO:0000256" key="4">
    <source>
        <dbReference type="SAM" id="MobiDB-lite"/>
    </source>
</evidence>
<dbReference type="PROSITE" id="PS51118">
    <property type="entry name" value="HTH_HXLR"/>
    <property type="match status" value="1"/>
</dbReference>
<dbReference type="AlphaFoldDB" id="A0A371B3Z0"/>
<dbReference type="GO" id="GO:0003677">
    <property type="term" value="F:DNA binding"/>
    <property type="evidence" value="ECO:0007669"/>
    <property type="project" value="UniProtKB-KW"/>
</dbReference>
<comment type="caution">
    <text evidence="6">The sequence shown here is derived from an EMBL/GenBank/DDBJ whole genome shotgun (WGS) entry which is preliminary data.</text>
</comment>
<proteinExistence type="predicted"/>
<evidence type="ECO:0000256" key="3">
    <source>
        <dbReference type="ARBA" id="ARBA00023163"/>
    </source>
</evidence>
<dbReference type="Gene3D" id="1.10.10.10">
    <property type="entry name" value="Winged helix-like DNA-binding domain superfamily/Winged helix DNA-binding domain"/>
    <property type="match status" value="1"/>
</dbReference>
<evidence type="ECO:0000256" key="2">
    <source>
        <dbReference type="ARBA" id="ARBA00023125"/>
    </source>
</evidence>
<feature type="domain" description="HTH hxlR-type" evidence="5">
    <location>
        <begin position="23"/>
        <end position="122"/>
    </location>
</feature>
<keyword evidence="3" id="KW-0804">Transcription</keyword>
<gene>
    <name evidence="6" type="ORF">DXH78_16340</name>
</gene>
<protein>
    <submittedName>
        <fullName evidence="6">Transcriptional regulator</fullName>
    </submittedName>
</protein>